<sequence>MLLTGIDFSSNHLTGKIPKEIELLFGLVLLNLSRNSLNGEIISNTGNLQSLEFLDLSRNHLSGKIPSSLSKIDRLAMLDLSNNDLDGKIPIGTQLESFDPVTYEGNPNLYGEPLNKKCQEETTEDQRPVAQVSDDNSIFLEALYMSMGIGFFTGFCGFIVSVLFISSYREPYSKFLNSLVIRIYLIKNSLYMARG</sequence>
<evidence type="ECO:0000256" key="2">
    <source>
        <dbReference type="ARBA" id="ARBA00009592"/>
    </source>
</evidence>
<evidence type="ECO:0000256" key="10">
    <source>
        <dbReference type="ARBA" id="ARBA00023180"/>
    </source>
</evidence>
<evidence type="ECO:0000256" key="4">
    <source>
        <dbReference type="ARBA" id="ARBA00022692"/>
    </source>
</evidence>
<evidence type="ECO:0000256" key="5">
    <source>
        <dbReference type="ARBA" id="ARBA00022729"/>
    </source>
</evidence>
<evidence type="ECO:0000256" key="6">
    <source>
        <dbReference type="ARBA" id="ARBA00022737"/>
    </source>
</evidence>
<dbReference type="PANTHER" id="PTHR48063">
    <property type="entry name" value="LRR RECEPTOR-LIKE KINASE"/>
    <property type="match status" value="1"/>
</dbReference>
<protein>
    <submittedName>
        <fullName evidence="12">Uncharacterized protein</fullName>
    </submittedName>
</protein>
<evidence type="ECO:0000256" key="3">
    <source>
        <dbReference type="ARBA" id="ARBA00022614"/>
    </source>
</evidence>
<dbReference type="Pfam" id="PF00560">
    <property type="entry name" value="LRR_1"/>
    <property type="match status" value="4"/>
</dbReference>
<keyword evidence="10" id="KW-0325">Glycoprotein</keyword>
<dbReference type="Proteomes" id="UP000289738">
    <property type="component" value="Chromosome A01"/>
</dbReference>
<dbReference type="FunFam" id="3.80.10.10:FF:000111">
    <property type="entry name" value="LRR receptor-like serine/threonine-protein kinase ERECTA"/>
    <property type="match status" value="1"/>
</dbReference>
<evidence type="ECO:0000256" key="7">
    <source>
        <dbReference type="ARBA" id="ARBA00022989"/>
    </source>
</evidence>
<evidence type="ECO:0000256" key="11">
    <source>
        <dbReference type="SAM" id="Phobius"/>
    </source>
</evidence>
<evidence type="ECO:0000256" key="8">
    <source>
        <dbReference type="ARBA" id="ARBA00023136"/>
    </source>
</evidence>
<dbReference type="PANTHER" id="PTHR48063:SF98">
    <property type="entry name" value="LRR RECEPTOR-LIKE SERINE_THREONINE-PROTEIN KINASE FLS2"/>
    <property type="match status" value="1"/>
</dbReference>
<keyword evidence="7 11" id="KW-1133">Transmembrane helix</keyword>
<keyword evidence="3" id="KW-0433">Leucine-rich repeat</keyword>
<dbReference type="SMR" id="A0A445ERW5"/>
<proteinExistence type="inferred from homology"/>
<keyword evidence="6" id="KW-0677">Repeat</keyword>
<dbReference type="SUPFAM" id="SSF52058">
    <property type="entry name" value="L domain-like"/>
    <property type="match status" value="1"/>
</dbReference>
<dbReference type="InterPro" id="IPR032675">
    <property type="entry name" value="LRR_dom_sf"/>
</dbReference>
<keyword evidence="13" id="KW-1185">Reference proteome</keyword>
<accession>A0A445ERW5</accession>
<evidence type="ECO:0000256" key="9">
    <source>
        <dbReference type="ARBA" id="ARBA00023170"/>
    </source>
</evidence>
<comment type="subcellular location">
    <subcellularLocation>
        <location evidence="1">Membrane</location>
        <topology evidence="1">Single-pass type I membrane protein</topology>
    </subcellularLocation>
</comment>
<organism evidence="12 13">
    <name type="scientific">Arachis hypogaea</name>
    <name type="common">Peanut</name>
    <dbReference type="NCBI Taxonomy" id="3818"/>
    <lineage>
        <taxon>Eukaryota</taxon>
        <taxon>Viridiplantae</taxon>
        <taxon>Streptophyta</taxon>
        <taxon>Embryophyta</taxon>
        <taxon>Tracheophyta</taxon>
        <taxon>Spermatophyta</taxon>
        <taxon>Magnoliopsida</taxon>
        <taxon>eudicotyledons</taxon>
        <taxon>Gunneridae</taxon>
        <taxon>Pentapetalae</taxon>
        <taxon>rosids</taxon>
        <taxon>fabids</taxon>
        <taxon>Fabales</taxon>
        <taxon>Fabaceae</taxon>
        <taxon>Papilionoideae</taxon>
        <taxon>50 kb inversion clade</taxon>
        <taxon>dalbergioids sensu lato</taxon>
        <taxon>Dalbergieae</taxon>
        <taxon>Pterocarpus clade</taxon>
        <taxon>Arachis</taxon>
    </lineage>
</organism>
<feature type="transmembrane region" description="Helical" evidence="11">
    <location>
        <begin position="142"/>
        <end position="165"/>
    </location>
</feature>
<gene>
    <name evidence="12" type="ORF">Ahy_A01g002969</name>
</gene>
<dbReference type="EMBL" id="SDMP01000001">
    <property type="protein sequence ID" value="RYR78234.1"/>
    <property type="molecule type" value="Genomic_DNA"/>
</dbReference>
<dbReference type="InterPro" id="IPR046956">
    <property type="entry name" value="RLP23-like"/>
</dbReference>
<keyword evidence="8 11" id="KW-0472">Membrane</keyword>
<evidence type="ECO:0000256" key="1">
    <source>
        <dbReference type="ARBA" id="ARBA00004479"/>
    </source>
</evidence>
<dbReference type="Gramene" id="arahy.Tifrunner.gnm2.ann2.Ah01g177800.1">
    <property type="protein sequence ID" value="arahy.Tifrunner.gnm2.ann2.Ah01g177800.1-CDS-1"/>
    <property type="gene ID" value="arahy.Tifrunner.gnm2.ann2.Ah01g177800"/>
</dbReference>
<name>A0A445ERW5_ARAHY</name>
<keyword evidence="9" id="KW-0675">Receptor</keyword>
<keyword evidence="5" id="KW-0732">Signal</keyword>
<dbReference type="GO" id="GO:0016020">
    <property type="term" value="C:membrane"/>
    <property type="evidence" value="ECO:0007669"/>
    <property type="project" value="UniProtKB-SubCell"/>
</dbReference>
<dbReference type="AlphaFoldDB" id="A0A445ERW5"/>
<comment type="caution">
    <text evidence="12">The sequence shown here is derived from an EMBL/GenBank/DDBJ whole genome shotgun (WGS) entry which is preliminary data.</text>
</comment>
<keyword evidence="4 11" id="KW-0812">Transmembrane</keyword>
<dbReference type="InterPro" id="IPR001611">
    <property type="entry name" value="Leu-rich_rpt"/>
</dbReference>
<comment type="similarity">
    <text evidence="2">Belongs to the RLP family.</text>
</comment>
<evidence type="ECO:0000313" key="12">
    <source>
        <dbReference type="EMBL" id="RYR78234.1"/>
    </source>
</evidence>
<reference evidence="12 13" key="1">
    <citation type="submission" date="2019-01" db="EMBL/GenBank/DDBJ databases">
        <title>Sequencing of cultivated peanut Arachis hypogaea provides insights into genome evolution and oil improvement.</title>
        <authorList>
            <person name="Chen X."/>
        </authorList>
    </citation>
    <scope>NUCLEOTIDE SEQUENCE [LARGE SCALE GENOMIC DNA]</scope>
    <source>
        <strain evidence="13">cv. Fuhuasheng</strain>
        <tissue evidence="12">Leaves</tissue>
    </source>
</reference>
<evidence type="ECO:0000313" key="13">
    <source>
        <dbReference type="Proteomes" id="UP000289738"/>
    </source>
</evidence>
<dbReference type="PRINTS" id="PR00019">
    <property type="entry name" value="LEURICHRPT"/>
</dbReference>
<dbReference type="STRING" id="3818.A0A445ERW5"/>
<dbReference type="Gene3D" id="3.80.10.10">
    <property type="entry name" value="Ribonuclease Inhibitor"/>
    <property type="match status" value="1"/>
</dbReference>